<gene>
    <name evidence="2" type="ORF">GDO54_012610</name>
</gene>
<accession>A0AAV3AM68</accession>
<reference evidence="2" key="1">
    <citation type="thesis" date="2020" institute="ProQuest LLC" country="789 East Eisenhower Parkway, Ann Arbor, MI, USA">
        <title>Comparative Genomics and Chromosome Evolution.</title>
        <authorList>
            <person name="Mudd A.B."/>
        </authorList>
    </citation>
    <scope>NUCLEOTIDE SEQUENCE</scope>
    <source>
        <strain evidence="2">1538</strain>
        <tissue evidence="2">Blood</tissue>
    </source>
</reference>
<protein>
    <submittedName>
        <fullName evidence="2">Uncharacterized protein</fullName>
    </submittedName>
</protein>
<name>A0AAV3AM68_PYXAD</name>
<evidence type="ECO:0000256" key="1">
    <source>
        <dbReference type="SAM" id="MobiDB-lite"/>
    </source>
</evidence>
<dbReference type="EMBL" id="DYDO01000005">
    <property type="protein sequence ID" value="DBA25037.1"/>
    <property type="molecule type" value="Genomic_DNA"/>
</dbReference>
<proteinExistence type="predicted"/>
<dbReference type="AlphaFoldDB" id="A0AAV3AM68"/>
<evidence type="ECO:0000313" key="3">
    <source>
        <dbReference type="Proteomes" id="UP001181693"/>
    </source>
</evidence>
<comment type="caution">
    <text evidence="2">The sequence shown here is derived from an EMBL/GenBank/DDBJ whole genome shotgun (WGS) entry which is preliminary data.</text>
</comment>
<sequence length="89" mass="10349">MEQNGFKRFAVSVLSCEFVNRITVRWRKQKLSFACLKNCLIEFTKIVNVFFMLFEDRESQSLSPPYIPDSRQQVRKPGEPDMTNGILSG</sequence>
<keyword evidence="3" id="KW-1185">Reference proteome</keyword>
<dbReference type="Proteomes" id="UP001181693">
    <property type="component" value="Unassembled WGS sequence"/>
</dbReference>
<evidence type="ECO:0000313" key="2">
    <source>
        <dbReference type="EMBL" id="DBA25037.1"/>
    </source>
</evidence>
<feature type="region of interest" description="Disordered" evidence="1">
    <location>
        <begin position="59"/>
        <end position="89"/>
    </location>
</feature>
<organism evidence="2 3">
    <name type="scientific">Pyxicephalus adspersus</name>
    <name type="common">African bullfrog</name>
    <dbReference type="NCBI Taxonomy" id="30357"/>
    <lineage>
        <taxon>Eukaryota</taxon>
        <taxon>Metazoa</taxon>
        <taxon>Chordata</taxon>
        <taxon>Craniata</taxon>
        <taxon>Vertebrata</taxon>
        <taxon>Euteleostomi</taxon>
        <taxon>Amphibia</taxon>
        <taxon>Batrachia</taxon>
        <taxon>Anura</taxon>
        <taxon>Neobatrachia</taxon>
        <taxon>Ranoidea</taxon>
        <taxon>Pyxicephalidae</taxon>
        <taxon>Pyxicephalinae</taxon>
        <taxon>Pyxicephalus</taxon>
    </lineage>
</organism>